<reference evidence="1" key="1">
    <citation type="journal article" date="2018" name="Nat. Plants">
        <title>Whole-genome landscape of Medicago truncatula symbiotic genes.</title>
        <authorList>
            <person name="Pecrix Y."/>
            <person name="Gamas P."/>
            <person name="Carrere S."/>
        </authorList>
    </citation>
    <scope>NUCLEOTIDE SEQUENCE</scope>
    <source>
        <tissue evidence="1">Leaves</tissue>
    </source>
</reference>
<accession>A0A396JYQ1</accession>
<proteinExistence type="predicted"/>
<dbReference type="EMBL" id="PSQE01000001">
    <property type="protein sequence ID" value="RHN81218.1"/>
    <property type="molecule type" value="Genomic_DNA"/>
</dbReference>
<comment type="caution">
    <text evidence="1">The sequence shown here is derived from an EMBL/GenBank/DDBJ whole genome shotgun (WGS) entry which is preliminary data.</text>
</comment>
<dbReference type="Proteomes" id="UP000265566">
    <property type="component" value="Chromosome 1"/>
</dbReference>
<protein>
    <submittedName>
        <fullName evidence="1">Uncharacterized protein</fullName>
    </submittedName>
</protein>
<evidence type="ECO:0000313" key="1">
    <source>
        <dbReference type="EMBL" id="RHN81218.1"/>
    </source>
</evidence>
<name>A0A396JYQ1_MEDTR</name>
<dbReference type="AlphaFoldDB" id="A0A396JYQ1"/>
<dbReference type="Gramene" id="rna5230">
    <property type="protein sequence ID" value="RHN81218.1"/>
    <property type="gene ID" value="gene5230"/>
</dbReference>
<gene>
    <name evidence="1" type="ORF">MtrunA17_Chr1g0196671</name>
</gene>
<organism evidence="1">
    <name type="scientific">Medicago truncatula</name>
    <name type="common">Barrel medic</name>
    <name type="synonym">Medicago tribuloides</name>
    <dbReference type="NCBI Taxonomy" id="3880"/>
    <lineage>
        <taxon>Eukaryota</taxon>
        <taxon>Viridiplantae</taxon>
        <taxon>Streptophyta</taxon>
        <taxon>Embryophyta</taxon>
        <taxon>Tracheophyta</taxon>
        <taxon>Spermatophyta</taxon>
        <taxon>Magnoliopsida</taxon>
        <taxon>eudicotyledons</taxon>
        <taxon>Gunneridae</taxon>
        <taxon>Pentapetalae</taxon>
        <taxon>rosids</taxon>
        <taxon>fabids</taxon>
        <taxon>Fabales</taxon>
        <taxon>Fabaceae</taxon>
        <taxon>Papilionoideae</taxon>
        <taxon>50 kb inversion clade</taxon>
        <taxon>NPAAA clade</taxon>
        <taxon>Hologalegina</taxon>
        <taxon>IRL clade</taxon>
        <taxon>Trifolieae</taxon>
        <taxon>Medicago</taxon>
    </lineage>
</organism>
<sequence>MNSHNALHYYAPMGLPLITQKITLKMMLRSNRGTQMDTGLNVLEWLTRPNNSMGHGWITIYKRTGVGLG</sequence>